<gene>
    <name evidence="2" type="primary">mazG</name>
    <name evidence="2" type="ORF">BGLFYP119_00360</name>
</gene>
<evidence type="ECO:0000313" key="2">
    <source>
        <dbReference type="EMBL" id="VYS73776.1"/>
    </source>
</evidence>
<dbReference type="InterPro" id="IPR004518">
    <property type="entry name" value="MazG-like_dom"/>
</dbReference>
<accession>A0A6N2QZ79</accession>
<name>A0A6N2QZ79_9FIRM</name>
<feature type="domain" description="NTP pyrophosphohydrolase MazG-like" evidence="1">
    <location>
        <begin position="24"/>
        <end position="101"/>
    </location>
</feature>
<dbReference type="GO" id="GO:0047429">
    <property type="term" value="F:nucleoside triphosphate diphosphatase activity"/>
    <property type="evidence" value="ECO:0007669"/>
    <property type="project" value="TreeGrafter"/>
</dbReference>
<dbReference type="InterPro" id="IPR011551">
    <property type="entry name" value="NTP_PyrPHydrolase_MazG"/>
</dbReference>
<dbReference type="GO" id="GO:0046081">
    <property type="term" value="P:dUTP catabolic process"/>
    <property type="evidence" value="ECO:0007669"/>
    <property type="project" value="TreeGrafter"/>
</dbReference>
<dbReference type="PANTHER" id="PTHR30522">
    <property type="entry name" value="NUCLEOSIDE TRIPHOSPHATE PYROPHOSPHOHYDROLASE"/>
    <property type="match status" value="1"/>
</dbReference>
<dbReference type="GO" id="GO:0046052">
    <property type="term" value="P:UTP catabolic process"/>
    <property type="evidence" value="ECO:0007669"/>
    <property type="project" value="TreeGrafter"/>
</dbReference>
<proteinExistence type="predicted"/>
<dbReference type="GO" id="GO:0004427">
    <property type="term" value="F:inorganic diphosphate phosphatase activity"/>
    <property type="evidence" value="ECO:0007669"/>
    <property type="project" value="UniProtKB-EC"/>
</dbReference>
<dbReference type="GO" id="GO:0046047">
    <property type="term" value="P:TTP catabolic process"/>
    <property type="evidence" value="ECO:0007669"/>
    <property type="project" value="TreeGrafter"/>
</dbReference>
<dbReference type="PANTHER" id="PTHR30522:SF0">
    <property type="entry name" value="NUCLEOSIDE TRIPHOSPHATE PYROPHOSPHOHYDROLASE"/>
    <property type="match status" value="1"/>
</dbReference>
<protein>
    <submittedName>
        <fullName evidence="2">Nucleoside triphosphate pyrophosphohydrolase/pyrophosphatase MazG</fullName>
        <ecNumber evidence="2">3.6.1.1</ecNumber>
    </submittedName>
</protein>
<keyword evidence="2" id="KW-0378">Hydrolase</keyword>
<evidence type="ECO:0000259" key="1">
    <source>
        <dbReference type="Pfam" id="PF03819"/>
    </source>
</evidence>
<dbReference type="EMBL" id="CACRST010000006">
    <property type="protein sequence ID" value="VYS73776.1"/>
    <property type="molecule type" value="Genomic_DNA"/>
</dbReference>
<organism evidence="2">
    <name type="scientific">Blautia glucerasea</name>
    <dbReference type="NCBI Taxonomy" id="536633"/>
    <lineage>
        <taxon>Bacteria</taxon>
        <taxon>Bacillati</taxon>
        <taxon>Bacillota</taxon>
        <taxon>Clostridia</taxon>
        <taxon>Lachnospirales</taxon>
        <taxon>Lachnospiraceae</taxon>
        <taxon>Blautia</taxon>
    </lineage>
</organism>
<dbReference type="GO" id="GO:0046061">
    <property type="term" value="P:dATP catabolic process"/>
    <property type="evidence" value="ECO:0007669"/>
    <property type="project" value="TreeGrafter"/>
</dbReference>
<reference evidence="2" key="1">
    <citation type="submission" date="2019-11" db="EMBL/GenBank/DDBJ databases">
        <authorList>
            <person name="Feng L."/>
        </authorList>
    </citation>
    <scope>NUCLEOTIDE SEQUENCE</scope>
    <source>
        <strain evidence="2">BgluceraseaLFYP119</strain>
    </source>
</reference>
<dbReference type="EC" id="3.6.1.1" evidence="2"/>
<dbReference type="AlphaFoldDB" id="A0A6N2QZ79"/>
<dbReference type="Pfam" id="PF03819">
    <property type="entry name" value="MazG"/>
    <property type="match status" value="1"/>
</dbReference>
<dbReference type="GO" id="GO:0046076">
    <property type="term" value="P:dTTP catabolic process"/>
    <property type="evidence" value="ECO:0007669"/>
    <property type="project" value="TreeGrafter"/>
</dbReference>
<dbReference type="CDD" id="cd11528">
    <property type="entry name" value="NTP-PPase_MazG_Nterm"/>
    <property type="match status" value="1"/>
</dbReference>
<dbReference type="RefSeq" id="WP_156352317.1">
    <property type="nucleotide sequence ID" value="NZ_CACRST010000006.1"/>
</dbReference>
<dbReference type="GO" id="GO:0006203">
    <property type="term" value="P:dGTP catabolic process"/>
    <property type="evidence" value="ECO:0007669"/>
    <property type="project" value="TreeGrafter"/>
</dbReference>
<dbReference type="InterPro" id="IPR048015">
    <property type="entry name" value="NTP-PPase_MazG-like_N"/>
</dbReference>
<dbReference type="SUPFAM" id="SSF101386">
    <property type="entry name" value="all-alpha NTP pyrophosphatases"/>
    <property type="match status" value="1"/>
</dbReference>
<dbReference type="Gene3D" id="1.10.287.1080">
    <property type="entry name" value="MazG-like"/>
    <property type="match status" value="1"/>
</dbReference>
<sequence length="128" mass="14781">MEVFDEFMDVVRAVRKNCPWDKVQTHESLKPYLVNETNELLEGIDRLDKEGDSENLCEELGDVLFQVALHSVIAQEEGLFTIEDVVKGISSKMQFRHPKIFSPEDLEAASLTWDELKKREKEGRGQTR</sequence>